<dbReference type="RefSeq" id="WP_004622448.1">
    <property type="nucleotide sequence ID" value="NZ_ACXX02000020.1"/>
</dbReference>
<dbReference type="eggNOG" id="COG4227">
    <property type="taxonomic scope" value="Bacteria"/>
</dbReference>
<dbReference type="STRING" id="588581.Cpap_0146"/>
<sequence length="186" mass="21302">MKGISIKNDRIMFYGNTAGYVEGEKAVVDTMFQCEELKHYLEKERRLEAEWTNGVYDKLAYSKPNIDGSMPALKSCRIYQLKSDVNVLMKFISYNELIKGFGEPTPENYNVVYDGHMETNDLEAIFEKFNLYHPNGFKGHSLSISDVIELYSSNGSTFHYVDSFGFKEIAFKPLGQEQNNGQAMKL</sequence>
<protein>
    <recommendedName>
        <fullName evidence="1">YodL-like domain-containing protein</fullName>
    </recommendedName>
</protein>
<evidence type="ECO:0000259" key="1">
    <source>
        <dbReference type="Pfam" id="PF14191"/>
    </source>
</evidence>
<dbReference type="Proteomes" id="UP000003860">
    <property type="component" value="Unassembled WGS sequence"/>
</dbReference>
<proteinExistence type="predicted"/>
<dbReference type="AlphaFoldDB" id="F1TIG2"/>
<gene>
    <name evidence="2" type="ORF">Cpap_0146</name>
</gene>
<evidence type="ECO:0000313" key="3">
    <source>
        <dbReference type="Proteomes" id="UP000003860"/>
    </source>
</evidence>
<evidence type="ECO:0000313" key="2">
    <source>
        <dbReference type="EMBL" id="EGD45779.1"/>
    </source>
</evidence>
<organism evidence="2 3">
    <name type="scientific">Ruminiclostridium papyrosolvens DSM 2782</name>
    <dbReference type="NCBI Taxonomy" id="588581"/>
    <lineage>
        <taxon>Bacteria</taxon>
        <taxon>Bacillati</taxon>
        <taxon>Bacillota</taxon>
        <taxon>Clostridia</taxon>
        <taxon>Eubacteriales</taxon>
        <taxon>Oscillospiraceae</taxon>
        <taxon>Ruminiclostridium</taxon>
    </lineage>
</organism>
<reference evidence="2" key="1">
    <citation type="submission" date="2009-07" db="EMBL/GenBank/DDBJ databases">
        <authorList>
            <consortium name="US DOE Joint Genome Institute (JGI-PGF)"/>
            <person name="Lucas S."/>
            <person name="Copeland A."/>
            <person name="Lapidus A."/>
            <person name="Glavina del Rio T."/>
            <person name="Tice H."/>
            <person name="Bruce D."/>
            <person name="Goodwin L."/>
            <person name="Pitluck S."/>
            <person name="Larimer F."/>
            <person name="Land M.L."/>
            <person name="Mouttaki H."/>
            <person name="He Z."/>
            <person name="Zhou J."/>
            <person name="Hemme C.L."/>
        </authorList>
    </citation>
    <scope>NUCLEOTIDE SEQUENCE [LARGE SCALE GENOMIC DNA]</scope>
    <source>
        <strain evidence="2">DSM 2782</strain>
    </source>
</reference>
<comment type="caution">
    <text evidence="2">The sequence shown here is derived from an EMBL/GenBank/DDBJ whole genome shotgun (WGS) entry which is preliminary data.</text>
</comment>
<accession>F1TIG2</accession>
<dbReference type="EMBL" id="ACXX02000020">
    <property type="protein sequence ID" value="EGD45779.1"/>
    <property type="molecule type" value="Genomic_DNA"/>
</dbReference>
<dbReference type="Pfam" id="PF14191">
    <property type="entry name" value="YodL"/>
    <property type="match status" value="1"/>
</dbReference>
<keyword evidence="3" id="KW-1185">Reference proteome</keyword>
<dbReference type="OrthoDB" id="9806961at2"/>
<feature type="domain" description="YodL-like" evidence="1">
    <location>
        <begin position="75"/>
        <end position="171"/>
    </location>
</feature>
<name>F1TIG2_9FIRM</name>
<reference evidence="2" key="2">
    <citation type="submission" date="2011-01" db="EMBL/GenBank/DDBJ databases">
        <title>The Non-contiguous Finished genome of Clostridium papyrosolvens.</title>
        <authorList>
            <person name="Lucas S."/>
            <person name="Copeland A."/>
            <person name="Lapidus A."/>
            <person name="Cheng J.-F."/>
            <person name="Goodwin L."/>
            <person name="Pitluck S."/>
            <person name="Misra M."/>
            <person name="Chertkov O."/>
            <person name="Detter J.C."/>
            <person name="Han C."/>
            <person name="Tapia R."/>
            <person name="Land M."/>
            <person name="Hauser L."/>
            <person name="Kyrpides N."/>
            <person name="Ivanova N."/>
            <person name="Pagani I."/>
            <person name="Mouttaki H."/>
            <person name="He Z."/>
            <person name="Zhou J."/>
            <person name="Hemme C.L."/>
            <person name="Woyke T."/>
        </authorList>
    </citation>
    <scope>NUCLEOTIDE SEQUENCE [LARGE SCALE GENOMIC DNA]</scope>
    <source>
        <strain evidence="2">DSM 2782</strain>
    </source>
</reference>
<dbReference type="InterPro" id="IPR025923">
    <property type="entry name" value="YodL-like_dom"/>
</dbReference>